<evidence type="ECO:0000256" key="1">
    <source>
        <dbReference type="SAM" id="Phobius"/>
    </source>
</evidence>
<feature type="transmembrane region" description="Helical" evidence="1">
    <location>
        <begin position="99"/>
        <end position="120"/>
    </location>
</feature>
<dbReference type="EMBL" id="JAACJN010000020">
    <property type="protein sequence ID" value="KAF5389765.1"/>
    <property type="molecule type" value="Genomic_DNA"/>
</dbReference>
<proteinExistence type="predicted"/>
<dbReference type="OrthoDB" id="3158487at2759"/>
<dbReference type="Proteomes" id="UP000518752">
    <property type="component" value="Unassembled WGS sequence"/>
</dbReference>
<evidence type="ECO:0000313" key="3">
    <source>
        <dbReference type="Proteomes" id="UP000518752"/>
    </source>
</evidence>
<organism evidence="2 3">
    <name type="scientific">Collybiopsis confluens</name>
    <dbReference type="NCBI Taxonomy" id="2823264"/>
    <lineage>
        <taxon>Eukaryota</taxon>
        <taxon>Fungi</taxon>
        <taxon>Dikarya</taxon>
        <taxon>Basidiomycota</taxon>
        <taxon>Agaricomycotina</taxon>
        <taxon>Agaricomycetes</taxon>
        <taxon>Agaricomycetidae</taxon>
        <taxon>Agaricales</taxon>
        <taxon>Marasmiineae</taxon>
        <taxon>Omphalotaceae</taxon>
        <taxon>Collybiopsis</taxon>
    </lineage>
</organism>
<keyword evidence="1" id="KW-0812">Transmembrane</keyword>
<sequence>MLHLPNRRPASPYGLPHPNYALLKVVSPNSVILDSEDVKAFHGSPKQLADSDMFARYSARGGFIEILSLLLLAVLIACMNHILFAHLDGKDPGSHTNQFWVTVLKNMFPAAASFLLFMGLKHCLSQVVRNENSFPKHSDEILTLSFPPIKALHHIHQDSYPLELVNLITSPPSIMNTASVLFNSSQHISTSSFALLAAITQAVALTSLFVPGTMSIVPSPDRTQTLKVPTIDFTMANVSQSSTFIKGTGQTVAFVTPSQRWSHIAMQTALNGNTPTWDPPVGCGSGCSYSFSYFAPALNCTELSKEDIWPSGTNTNTSRLLFPVNAGMGYTFYNSTYSIVESGTSEPLFLEVSYMDNFNTSDVYHNSTPLGQPVNPLGWSPRGVRCVYENATYEARTTFSNSTQVSRTLLKELCGPLDRSELDTYLETNGTAAVNMSMAFLSIVQSFGELLHGSAIYYPFWNLIDTTQTQVLYTPFFTLTTGFGGQGGIQSDFSLSPAVEGNISAGLQDLLGNITLAFVNEQMGTTNVEATVTPSTTQYQYISWRLGLIYGTVFGFSLVVIAYGLFCLRKNGTVAIFDLQHSIVEMTARSTRLHDSVARPSFSSTLVKGVFMAESDGARRRGVVLDV</sequence>
<evidence type="ECO:0000313" key="2">
    <source>
        <dbReference type="EMBL" id="KAF5389765.1"/>
    </source>
</evidence>
<gene>
    <name evidence="2" type="ORF">D9757_005975</name>
</gene>
<comment type="caution">
    <text evidence="2">The sequence shown here is derived from an EMBL/GenBank/DDBJ whole genome shotgun (WGS) entry which is preliminary data.</text>
</comment>
<accession>A0A8H5MCV6</accession>
<feature type="transmembrane region" description="Helical" evidence="1">
    <location>
        <begin position="63"/>
        <end position="87"/>
    </location>
</feature>
<name>A0A8H5MCV6_9AGAR</name>
<keyword evidence="3" id="KW-1185">Reference proteome</keyword>
<protein>
    <submittedName>
        <fullName evidence="2">Uncharacterized protein</fullName>
    </submittedName>
</protein>
<keyword evidence="1" id="KW-0472">Membrane</keyword>
<feature type="transmembrane region" description="Helical" evidence="1">
    <location>
        <begin position="193"/>
        <end position="217"/>
    </location>
</feature>
<keyword evidence="1" id="KW-1133">Transmembrane helix</keyword>
<feature type="transmembrane region" description="Helical" evidence="1">
    <location>
        <begin position="544"/>
        <end position="566"/>
    </location>
</feature>
<dbReference type="AlphaFoldDB" id="A0A8H5MCV6"/>
<reference evidence="2 3" key="1">
    <citation type="journal article" date="2020" name="ISME J.">
        <title>Uncovering the hidden diversity of litter-decomposition mechanisms in mushroom-forming fungi.</title>
        <authorList>
            <person name="Floudas D."/>
            <person name="Bentzer J."/>
            <person name="Ahren D."/>
            <person name="Johansson T."/>
            <person name="Persson P."/>
            <person name="Tunlid A."/>
        </authorList>
    </citation>
    <scope>NUCLEOTIDE SEQUENCE [LARGE SCALE GENOMIC DNA]</scope>
    <source>
        <strain evidence="2 3">CBS 406.79</strain>
    </source>
</reference>